<comment type="catalytic activity">
    <reaction evidence="1 9 10">
        <text>[protein]-peptidylproline (omega=180) = [protein]-peptidylproline (omega=0)</text>
        <dbReference type="Rhea" id="RHEA:16237"/>
        <dbReference type="Rhea" id="RHEA-COMP:10747"/>
        <dbReference type="Rhea" id="RHEA-COMP:10748"/>
        <dbReference type="ChEBI" id="CHEBI:83833"/>
        <dbReference type="ChEBI" id="CHEBI:83834"/>
        <dbReference type="EC" id="5.2.1.8"/>
    </reaction>
</comment>
<dbReference type="RefSeq" id="WP_072894771.1">
    <property type="nucleotide sequence ID" value="NZ_FQWZ01000002.1"/>
</dbReference>
<evidence type="ECO:0000256" key="9">
    <source>
        <dbReference type="PROSITE-ProRule" id="PRU00277"/>
    </source>
</evidence>
<keyword evidence="7 9" id="KW-0413">Isomerase</keyword>
<evidence type="ECO:0000256" key="2">
    <source>
        <dbReference type="ARBA" id="ARBA00004496"/>
    </source>
</evidence>
<name>A0A1M5LN41_9GAMM</name>
<dbReference type="GO" id="GO:0005737">
    <property type="term" value="C:cytoplasm"/>
    <property type="evidence" value="ECO:0007669"/>
    <property type="project" value="UniProtKB-SubCell"/>
</dbReference>
<dbReference type="Pfam" id="PF00254">
    <property type="entry name" value="FKBP_C"/>
    <property type="match status" value="1"/>
</dbReference>
<protein>
    <recommendedName>
        <fullName evidence="10">Peptidyl-prolyl cis-trans isomerase</fullName>
        <ecNumber evidence="10">5.2.1.8</ecNumber>
    </recommendedName>
</protein>
<evidence type="ECO:0000256" key="8">
    <source>
        <dbReference type="ARBA" id="ARBA00037071"/>
    </source>
</evidence>
<evidence type="ECO:0000256" key="3">
    <source>
        <dbReference type="ARBA" id="ARBA00006577"/>
    </source>
</evidence>
<dbReference type="EMBL" id="FQWZ01000002">
    <property type="protein sequence ID" value="SHG66320.1"/>
    <property type="molecule type" value="Genomic_DNA"/>
</dbReference>
<dbReference type="OrthoDB" id="9808891at2"/>
<dbReference type="Gene3D" id="3.10.50.40">
    <property type="match status" value="1"/>
</dbReference>
<keyword evidence="5 9" id="KW-0697">Rotamase</keyword>
<dbReference type="STRING" id="490188.SAMN04488068_0993"/>
<dbReference type="PROSITE" id="PS50059">
    <property type="entry name" value="FKBP_PPIASE"/>
    <property type="match status" value="1"/>
</dbReference>
<dbReference type="EC" id="5.2.1.8" evidence="10"/>
<keyword evidence="6" id="KW-0143">Chaperone</keyword>
<dbReference type="AlphaFoldDB" id="A0A1M5LN41"/>
<dbReference type="Proteomes" id="UP000199758">
    <property type="component" value="Unassembled WGS sequence"/>
</dbReference>
<comment type="subcellular location">
    <subcellularLocation>
        <location evidence="2">Cytoplasm</location>
    </subcellularLocation>
</comment>
<dbReference type="InterPro" id="IPR001179">
    <property type="entry name" value="PPIase_FKBP_dom"/>
</dbReference>
<evidence type="ECO:0000256" key="4">
    <source>
        <dbReference type="ARBA" id="ARBA00022490"/>
    </source>
</evidence>
<dbReference type="InterPro" id="IPR046357">
    <property type="entry name" value="PPIase_dom_sf"/>
</dbReference>
<accession>A0A1M5LN41</accession>
<evidence type="ECO:0000256" key="1">
    <source>
        <dbReference type="ARBA" id="ARBA00000971"/>
    </source>
</evidence>
<dbReference type="PANTHER" id="PTHR47861:SF3">
    <property type="entry name" value="FKBP-TYPE PEPTIDYL-PROLYL CIS-TRANS ISOMERASE SLYD"/>
    <property type="match status" value="1"/>
</dbReference>
<proteinExistence type="inferred from homology"/>
<evidence type="ECO:0000256" key="5">
    <source>
        <dbReference type="ARBA" id="ARBA00023110"/>
    </source>
</evidence>
<gene>
    <name evidence="12" type="ORF">SAMN04488068_0993</name>
</gene>
<comment type="function">
    <text evidence="8">Also involved in hydrogenase metallocenter assembly, probably by participating in the nickel insertion step. This function in hydrogenase biosynthesis requires chaperone activity and the presence of the metal-binding domain, but not PPIase activity.</text>
</comment>
<keyword evidence="13" id="KW-1185">Reference proteome</keyword>
<dbReference type="PANTHER" id="PTHR47861">
    <property type="entry name" value="FKBP-TYPE PEPTIDYL-PROLYL CIS-TRANS ISOMERASE SLYD"/>
    <property type="match status" value="1"/>
</dbReference>
<evidence type="ECO:0000256" key="6">
    <source>
        <dbReference type="ARBA" id="ARBA00023186"/>
    </source>
</evidence>
<reference evidence="12 13" key="1">
    <citation type="submission" date="2016-11" db="EMBL/GenBank/DDBJ databases">
        <authorList>
            <person name="Jaros S."/>
            <person name="Januszkiewicz K."/>
            <person name="Wedrychowicz H."/>
        </authorList>
    </citation>
    <scope>NUCLEOTIDE SEQUENCE [LARGE SCALE GENOMIC DNA]</scope>
    <source>
        <strain evidence="12 13">CGMCC 1.7049</strain>
    </source>
</reference>
<evidence type="ECO:0000259" key="11">
    <source>
        <dbReference type="PROSITE" id="PS50059"/>
    </source>
</evidence>
<dbReference type="GO" id="GO:0003755">
    <property type="term" value="F:peptidyl-prolyl cis-trans isomerase activity"/>
    <property type="evidence" value="ECO:0007669"/>
    <property type="project" value="UniProtKB-UniRule"/>
</dbReference>
<feature type="domain" description="PPIase FKBP-type" evidence="11">
    <location>
        <begin position="4"/>
        <end position="83"/>
    </location>
</feature>
<comment type="similarity">
    <text evidence="3 10">Belongs to the FKBP-type PPIase family.</text>
</comment>
<evidence type="ECO:0000256" key="7">
    <source>
        <dbReference type="ARBA" id="ARBA00023235"/>
    </source>
</evidence>
<evidence type="ECO:0000313" key="12">
    <source>
        <dbReference type="EMBL" id="SHG66320.1"/>
    </source>
</evidence>
<evidence type="ECO:0000256" key="10">
    <source>
        <dbReference type="RuleBase" id="RU003915"/>
    </source>
</evidence>
<dbReference type="GO" id="GO:0042026">
    <property type="term" value="P:protein refolding"/>
    <property type="evidence" value="ECO:0007669"/>
    <property type="project" value="UniProtKB-ARBA"/>
</dbReference>
<dbReference type="SUPFAM" id="SSF54534">
    <property type="entry name" value="FKBP-like"/>
    <property type="match status" value="1"/>
</dbReference>
<keyword evidence="4" id="KW-0963">Cytoplasm</keyword>
<organism evidence="12 13">
    <name type="scientific">Hydrocarboniphaga daqingensis</name>
    <dbReference type="NCBI Taxonomy" id="490188"/>
    <lineage>
        <taxon>Bacteria</taxon>
        <taxon>Pseudomonadati</taxon>
        <taxon>Pseudomonadota</taxon>
        <taxon>Gammaproteobacteria</taxon>
        <taxon>Nevskiales</taxon>
        <taxon>Nevskiaceae</taxon>
        <taxon>Hydrocarboniphaga</taxon>
    </lineage>
</organism>
<sequence>MQIADRCAVSFHYTLKNDAGEVIDSSEGSSPLAYLHGAGNIVPGLENALAGKAAGDKLSVKVAPAEGYGERDARLVQDVPRRAFQGIKDIKPGMSFTADGPQGPSRVVVTRVIGDIVTVDGNHPLAGENLNFDVEITDVREASAEELEHGHVHGEGGHHH</sequence>
<evidence type="ECO:0000313" key="13">
    <source>
        <dbReference type="Proteomes" id="UP000199758"/>
    </source>
</evidence>